<sequence>MTFTVPLLINGEEKITATTFPIESPVTHSTLWSCSLASSTDADAALAAASAAFPIWSKTKPAARRNILLKAADLIEQRADELKLAMQQETGSLDGFATFDTVTAAAHIRDVAGRISAIEGSIPISQDEGRAALVVKEPYGVVLALAPWNAPHILGVRSILFPLAAGNTCILKGPELSPRVYHHIGQIFTAAGLPPGALNILFTSREHSAAITTQLIEAPQVKKINFTGSSAVGAIIASTAGRALKPCLMELGGKAAAVVLDDADLELAAMQCVVGAFLHSGQICMATERVIVQKSILEPFRAALQHAAAGFEPPNSPAPVLVQAPAVERNCALVADALGKGAKLIHGDHTREEVHPETGVVSPTRMRALIVEGVTRDMRLYHEESFGPSVSLIAVDTEDEAVAIANDSEYGLNSAVFTKDLARGLRIAKRLESGSVHINSMSVHDEPSLPHGGVGRSGWGRFNGRWGIEEFLRTKTITFQE</sequence>
<feature type="domain" description="Aldehyde dehydrogenase" evidence="4">
    <location>
        <begin position="18"/>
        <end position="477"/>
    </location>
</feature>
<dbReference type="GO" id="GO:0004777">
    <property type="term" value="F:succinate-semialdehyde dehydrogenase (NAD+) activity"/>
    <property type="evidence" value="ECO:0007669"/>
    <property type="project" value="TreeGrafter"/>
</dbReference>
<dbReference type="PANTHER" id="PTHR43353:SF6">
    <property type="entry name" value="CYTOPLASMIC ALDEHYDE DEHYDROGENASE (EUROFUNG)"/>
    <property type="match status" value="1"/>
</dbReference>
<comment type="similarity">
    <text evidence="3">Belongs to the aldehyde dehydrogenase family.</text>
</comment>
<accession>A0AAD7FUK9</accession>
<dbReference type="EMBL" id="JARKIF010000005">
    <property type="protein sequence ID" value="KAJ7638745.1"/>
    <property type="molecule type" value="Genomic_DNA"/>
</dbReference>
<dbReference type="InterPro" id="IPR016162">
    <property type="entry name" value="Ald_DH_N"/>
</dbReference>
<dbReference type="InterPro" id="IPR050740">
    <property type="entry name" value="Aldehyde_DH_Superfamily"/>
</dbReference>
<comment type="caution">
    <text evidence="5">The sequence shown here is derived from an EMBL/GenBank/DDBJ whole genome shotgun (WGS) entry which is preliminary data.</text>
</comment>
<evidence type="ECO:0000313" key="6">
    <source>
        <dbReference type="Proteomes" id="UP001221142"/>
    </source>
</evidence>
<evidence type="ECO:0000259" key="4">
    <source>
        <dbReference type="Pfam" id="PF00171"/>
    </source>
</evidence>
<reference evidence="5" key="1">
    <citation type="submission" date="2023-03" db="EMBL/GenBank/DDBJ databases">
        <title>Massive genome expansion in bonnet fungi (Mycena s.s.) driven by repeated elements and novel gene families across ecological guilds.</title>
        <authorList>
            <consortium name="Lawrence Berkeley National Laboratory"/>
            <person name="Harder C.B."/>
            <person name="Miyauchi S."/>
            <person name="Viragh M."/>
            <person name="Kuo A."/>
            <person name="Thoen E."/>
            <person name="Andreopoulos B."/>
            <person name="Lu D."/>
            <person name="Skrede I."/>
            <person name="Drula E."/>
            <person name="Henrissat B."/>
            <person name="Morin E."/>
            <person name="Kohler A."/>
            <person name="Barry K."/>
            <person name="LaButti K."/>
            <person name="Morin E."/>
            <person name="Salamov A."/>
            <person name="Lipzen A."/>
            <person name="Mereny Z."/>
            <person name="Hegedus B."/>
            <person name="Baldrian P."/>
            <person name="Stursova M."/>
            <person name="Weitz H."/>
            <person name="Taylor A."/>
            <person name="Grigoriev I.V."/>
            <person name="Nagy L.G."/>
            <person name="Martin F."/>
            <person name="Kauserud H."/>
        </authorList>
    </citation>
    <scope>NUCLEOTIDE SEQUENCE</scope>
    <source>
        <strain evidence="5">9284</strain>
    </source>
</reference>
<dbReference type="Pfam" id="PF00171">
    <property type="entry name" value="Aldedh"/>
    <property type="match status" value="1"/>
</dbReference>
<keyword evidence="6" id="KW-1185">Reference proteome</keyword>
<dbReference type="PROSITE" id="PS00687">
    <property type="entry name" value="ALDEHYDE_DEHYDR_GLU"/>
    <property type="match status" value="1"/>
</dbReference>
<feature type="active site" evidence="2">
    <location>
        <position position="250"/>
    </location>
</feature>
<dbReference type="AlphaFoldDB" id="A0AAD7FUK9"/>
<dbReference type="InterPro" id="IPR016161">
    <property type="entry name" value="Ald_DH/histidinol_DH"/>
</dbReference>
<evidence type="ECO:0000256" key="2">
    <source>
        <dbReference type="PROSITE-ProRule" id="PRU10007"/>
    </source>
</evidence>
<dbReference type="PROSITE" id="PS00070">
    <property type="entry name" value="ALDEHYDE_DEHYDR_CYS"/>
    <property type="match status" value="1"/>
</dbReference>
<protein>
    <submittedName>
        <fullName evidence="5">Aldehyde dehydrogenase domain-containing protein</fullName>
    </submittedName>
</protein>
<dbReference type="InterPro" id="IPR016163">
    <property type="entry name" value="Ald_DH_C"/>
</dbReference>
<dbReference type="InterPro" id="IPR029510">
    <property type="entry name" value="Ald_DH_CS_GLU"/>
</dbReference>
<dbReference type="CDD" id="cd07105">
    <property type="entry name" value="ALDH_SaliADH"/>
    <property type="match status" value="1"/>
</dbReference>
<evidence type="ECO:0000256" key="3">
    <source>
        <dbReference type="RuleBase" id="RU003345"/>
    </source>
</evidence>
<dbReference type="GO" id="GO:0009450">
    <property type="term" value="P:gamma-aminobutyric acid catabolic process"/>
    <property type="evidence" value="ECO:0007669"/>
    <property type="project" value="TreeGrafter"/>
</dbReference>
<dbReference type="Proteomes" id="UP001221142">
    <property type="component" value="Unassembled WGS sequence"/>
</dbReference>
<name>A0AAD7FUK9_9AGAR</name>
<dbReference type="InterPro" id="IPR015590">
    <property type="entry name" value="Aldehyde_DH_dom"/>
</dbReference>
<gene>
    <name evidence="5" type="ORF">FB45DRAFT_863676</name>
</gene>
<dbReference type="Gene3D" id="3.40.309.10">
    <property type="entry name" value="Aldehyde Dehydrogenase, Chain A, domain 2"/>
    <property type="match status" value="1"/>
</dbReference>
<evidence type="ECO:0000313" key="5">
    <source>
        <dbReference type="EMBL" id="KAJ7638745.1"/>
    </source>
</evidence>
<evidence type="ECO:0000256" key="1">
    <source>
        <dbReference type="ARBA" id="ARBA00023002"/>
    </source>
</evidence>
<proteinExistence type="inferred from homology"/>
<organism evidence="5 6">
    <name type="scientific">Roridomyces roridus</name>
    <dbReference type="NCBI Taxonomy" id="1738132"/>
    <lineage>
        <taxon>Eukaryota</taxon>
        <taxon>Fungi</taxon>
        <taxon>Dikarya</taxon>
        <taxon>Basidiomycota</taxon>
        <taxon>Agaricomycotina</taxon>
        <taxon>Agaricomycetes</taxon>
        <taxon>Agaricomycetidae</taxon>
        <taxon>Agaricales</taxon>
        <taxon>Marasmiineae</taxon>
        <taxon>Mycenaceae</taxon>
        <taxon>Roridomyces</taxon>
    </lineage>
</organism>
<dbReference type="InterPro" id="IPR016160">
    <property type="entry name" value="Ald_DH_CS_CYS"/>
</dbReference>
<dbReference type="Gene3D" id="3.40.605.10">
    <property type="entry name" value="Aldehyde Dehydrogenase, Chain A, domain 1"/>
    <property type="match status" value="1"/>
</dbReference>
<dbReference type="PANTHER" id="PTHR43353">
    <property type="entry name" value="SUCCINATE-SEMIALDEHYDE DEHYDROGENASE, MITOCHONDRIAL"/>
    <property type="match status" value="1"/>
</dbReference>
<keyword evidence="1 3" id="KW-0560">Oxidoreductase</keyword>
<dbReference type="SUPFAM" id="SSF53720">
    <property type="entry name" value="ALDH-like"/>
    <property type="match status" value="1"/>
</dbReference>